<dbReference type="Proteomes" id="UP000425178">
    <property type="component" value="Chromosome"/>
</dbReference>
<feature type="compositionally biased region" description="Low complexity" evidence="1">
    <location>
        <begin position="242"/>
        <end position="256"/>
    </location>
</feature>
<gene>
    <name evidence="2" type="ORF">CETAM_07600</name>
</gene>
<evidence type="ECO:0000313" key="2">
    <source>
        <dbReference type="EMBL" id="QGU04774.1"/>
    </source>
</evidence>
<dbReference type="EMBL" id="CP046453">
    <property type="protein sequence ID" value="QGU04774.1"/>
    <property type="molecule type" value="Genomic_DNA"/>
</dbReference>
<dbReference type="KEGG" id="ccoe:CETAM_07600"/>
<dbReference type="AlphaFoldDB" id="A0A6B8VTS1"/>
<proteinExistence type="predicted"/>
<accession>A0A6B8VTS1</accession>
<dbReference type="InterPro" id="IPR022183">
    <property type="entry name" value="DUF3710"/>
</dbReference>
<dbReference type="RefSeq" id="WP_156228293.1">
    <property type="nucleotide sequence ID" value="NZ_CP046453.1"/>
</dbReference>
<feature type="region of interest" description="Disordered" evidence="1">
    <location>
        <begin position="1"/>
        <end position="54"/>
    </location>
</feature>
<name>A0A6B8VTS1_9CORY</name>
<keyword evidence="3" id="KW-1185">Reference proteome</keyword>
<sequence>MALWPFGKNKDAQPADGPHSAAEPTSTYSDAPPEVPADVATPAHDAIHGDTGPFDGDAVDIADFDFSDFSQGVLDLGSMKIALPRNSQVQVEMGEQGPKMIHIVTEFGRITPVAFAAPRSAGQWAESTEQISQGMIGDGLTVDIEQGPWGAEVVGLGEHGVIRVIGAEGPRWMLRMTTTAPHEKAEGLRELAREITARTFVYRGEDPVLAGNSLPVVLPQQLVAQVQQAVQQRAQDLRRAEAQQSVQQPVQAQQAARSEEEQSIDDTARALRDLADGSGTDTTQK</sequence>
<evidence type="ECO:0008006" key="4">
    <source>
        <dbReference type="Google" id="ProtNLM"/>
    </source>
</evidence>
<reference evidence="2 3" key="1">
    <citation type="journal article" date="2021" name="Int. J. Syst. Evol. Microbiol.">
        <title>Classification of three corynebacterial strains isolated from a small paddock in North Rhine-Westphalia: proposal of &lt;i&gt;Corynebacterium kalinowskii&lt;/i&gt; sp. nov., &lt;i&gt;Corynebacterium comes&lt;/i&gt; sp. nov. and &lt;i&gt;Corynebacterium occultum&lt;/i&gt; sp. nov.</title>
        <authorList>
            <person name="Schaffert L."/>
            <person name="Ruwe M."/>
            <person name="Milse J."/>
            <person name="Hanuschka K."/>
            <person name="Ortseifen V."/>
            <person name="Droste J."/>
            <person name="Brandt D."/>
            <person name="Schl L."/>
            <person name="Kutter Y."/>
            <person name="Vinke S."/>
            <person name="Vieh P."/>
            <person name="Jacob L."/>
            <person name="L N.C."/>
            <person name="Schulte-Berndt E."/>
            <person name="Hain C."/>
            <person name="Linder M."/>
            <person name="Schmidt P."/>
            <person name="Wollenschl L."/>
            <person name="Luttermann T."/>
            <person name="Thieme E."/>
            <person name="Hassa J."/>
            <person name="Haak M."/>
            <person name="Wittchen M."/>
            <person name="Mentz A."/>
            <person name="Persicke M."/>
            <person name="Busche T."/>
            <person name="R C."/>
        </authorList>
    </citation>
    <scope>NUCLEOTIDE SEQUENCE [LARGE SCALE GENOMIC DNA]</scope>
    <source>
        <strain evidence="2 3">2019</strain>
    </source>
</reference>
<dbReference type="Pfam" id="PF12502">
    <property type="entry name" value="DUF3710"/>
    <property type="match status" value="1"/>
</dbReference>
<organism evidence="2 3">
    <name type="scientific">Corynebacterium comes</name>
    <dbReference type="NCBI Taxonomy" id="2675218"/>
    <lineage>
        <taxon>Bacteria</taxon>
        <taxon>Bacillati</taxon>
        <taxon>Actinomycetota</taxon>
        <taxon>Actinomycetes</taxon>
        <taxon>Mycobacteriales</taxon>
        <taxon>Corynebacteriaceae</taxon>
        <taxon>Corynebacterium</taxon>
    </lineage>
</organism>
<evidence type="ECO:0000313" key="3">
    <source>
        <dbReference type="Proteomes" id="UP000425178"/>
    </source>
</evidence>
<feature type="compositionally biased region" description="Basic and acidic residues" evidence="1">
    <location>
        <begin position="266"/>
        <end position="275"/>
    </location>
</feature>
<feature type="region of interest" description="Disordered" evidence="1">
    <location>
        <begin position="240"/>
        <end position="285"/>
    </location>
</feature>
<evidence type="ECO:0000256" key="1">
    <source>
        <dbReference type="SAM" id="MobiDB-lite"/>
    </source>
</evidence>
<protein>
    <recommendedName>
        <fullName evidence="4">DUF3710 domain-containing protein</fullName>
    </recommendedName>
</protein>